<reference evidence="3" key="1">
    <citation type="journal article" date="2020" name="Stud. Mycol.">
        <title>101 Dothideomycetes genomes: a test case for predicting lifestyles and emergence of pathogens.</title>
        <authorList>
            <person name="Haridas S."/>
            <person name="Albert R."/>
            <person name="Binder M."/>
            <person name="Bloem J."/>
            <person name="Labutti K."/>
            <person name="Salamov A."/>
            <person name="Andreopoulos B."/>
            <person name="Baker S."/>
            <person name="Barry K."/>
            <person name="Bills G."/>
            <person name="Bluhm B."/>
            <person name="Cannon C."/>
            <person name="Castanera R."/>
            <person name="Culley D."/>
            <person name="Daum C."/>
            <person name="Ezra D."/>
            <person name="Gonzalez J."/>
            <person name="Henrissat B."/>
            <person name="Kuo A."/>
            <person name="Liang C."/>
            <person name="Lipzen A."/>
            <person name="Lutzoni F."/>
            <person name="Magnuson J."/>
            <person name="Mondo S."/>
            <person name="Nolan M."/>
            <person name="Ohm R."/>
            <person name="Pangilinan J."/>
            <person name="Park H.-J."/>
            <person name="Ramirez L."/>
            <person name="Alfaro M."/>
            <person name="Sun H."/>
            <person name="Tritt A."/>
            <person name="Yoshinaga Y."/>
            <person name="Zwiers L.-H."/>
            <person name="Turgeon B."/>
            <person name="Goodwin S."/>
            <person name="Spatafora J."/>
            <person name="Crous P."/>
            <person name="Grigoriev I."/>
        </authorList>
    </citation>
    <scope>NUCLEOTIDE SEQUENCE</scope>
    <source>
        <strain evidence="3">CBS 123094</strain>
    </source>
</reference>
<dbReference type="Proteomes" id="UP000799779">
    <property type="component" value="Unassembled WGS sequence"/>
</dbReference>
<keyword evidence="4" id="KW-1185">Reference proteome</keyword>
<evidence type="ECO:0000259" key="2">
    <source>
        <dbReference type="PROSITE" id="PS50076"/>
    </source>
</evidence>
<feature type="region of interest" description="Disordered" evidence="1">
    <location>
        <begin position="299"/>
        <end position="332"/>
    </location>
</feature>
<proteinExistence type="predicted"/>
<protein>
    <submittedName>
        <fullName evidence="3">DnaJ-domain-containing protein</fullName>
    </submittedName>
</protein>
<dbReference type="InterPro" id="IPR001623">
    <property type="entry name" value="DnaJ_domain"/>
</dbReference>
<dbReference type="PANTHER" id="PTHR43096:SF10">
    <property type="entry name" value="CHAPERONE PROTEIN DNAJ A6, CHLOROPLASTIC"/>
    <property type="match status" value="1"/>
</dbReference>
<dbReference type="Gene3D" id="1.10.287.110">
    <property type="entry name" value="DnaJ domain"/>
    <property type="match status" value="1"/>
</dbReference>
<dbReference type="PRINTS" id="PR00625">
    <property type="entry name" value="JDOMAIN"/>
</dbReference>
<dbReference type="AlphaFoldDB" id="A0A6A5WJC1"/>
<evidence type="ECO:0000256" key="1">
    <source>
        <dbReference type="SAM" id="MobiDB-lite"/>
    </source>
</evidence>
<dbReference type="GO" id="GO:0051082">
    <property type="term" value="F:unfolded protein binding"/>
    <property type="evidence" value="ECO:0007669"/>
    <property type="project" value="TreeGrafter"/>
</dbReference>
<dbReference type="CDD" id="cd06257">
    <property type="entry name" value="DnaJ"/>
    <property type="match status" value="1"/>
</dbReference>
<accession>A0A6A5WJC1</accession>
<feature type="compositionally biased region" description="Basic residues" evidence="1">
    <location>
        <begin position="390"/>
        <end position="401"/>
    </location>
</feature>
<feature type="compositionally biased region" description="Basic and acidic residues" evidence="1">
    <location>
        <begin position="299"/>
        <end position="316"/>
    </location>
</feature>
<dbReference type="GO" id="GO:0005737">
    <property type="term" value="C:cytoplasm"/>
    <property type="evidence" value="ECO:0007669"/>
    <property type="project" value="TreeGrafter"/>
</dbReference>
<evidence type="ECO:0000313" key="3">
    <source>
        <dbReference type="EMBL" id="KAF2001772.1"/>
    </source>
</evidence>
<gene>
    <name evidence="3" type="ORF">P154DRAFT_489739</name>
</gene>
<dbReference type="OrthoDB" id="442087at2759"/>
<feature type="region of interest" description="Disordered" evidence="1">
    <location>
        <begin position="390"/>
        <end position="418"/>
    </location>
</feature>
<feature type="domain" description="J" evidence="2">
    <location>
        <begin position="9"/>
        <end position="73"/>
    </location>
</feature>
<dbReference type="SMART" id="SM00271">
    <property type="entry name" value="DnaJ"/>
    <property type="match status" value="1"/>
</dbReference>
<dbReference type="InterPro" id="IPR018253">
    <property type="entry name" value="DnaJ_domain_CS"/>
</dbReference>
<dbReference type="EMBL" id="ML977581">
    <property type="protein sequence ID" value="KAF2001772.1"/>
    <property type="molecule type" value="Genomic_DNA"/>
</dbReference>
<organism evidence="3 4">
    <name type="scientific">Amniculicola lignicola CBS 123094</name>
    <dbReference type="NCBI Taxonomy" id="1392246"/>
    <lineage>
        <taxon>Eukaryota</taxon>
        <taxon>Fungi</taxon>
        <taxon>Dikarya</taxon>
        <taxon>Ascomycota</taxon>
        <taxon>Pezizomycotina</taxon>
        <taxon>Dothideomycetes</taxon>
        <taxon>Pleosporomycetidae</taxon>
        <taxon>Pleosporales</taxon>
        <taxon>Amniculicolaceae</taxon>
        <taxon>Amniculicola</taxon>
    </lineage>
</organism>
<dbReference type="PANTHER" id="PTHR43096">
    <property type="entry name" value="DNAJ HOMOLOG 1, MITOCHONDRIAL-RELATED"/>
    <property type="match status" value="1"/>
</dbReference>
<evidence type="ECO:0000313" key="4">
    <source>
        <dbReference type="Proteomes" id="UP000799779"/>
    </source>
</evidence>
<sequence length="418" mass="49021">MAPVPITEDYYQLLEVEQTATTEVIVSSYRRLALKLHPDRNTRADATATFQLLVRAYETLKDESQRKSYDLIYPSIARTRPSQSARPTPASKPQAEEVNEAAQIAAIHKSKRDRTAQWQAKKTIFDSSIFELQRNIRRLDQEIKNLDSILVAAAAEEARKKSWGTWVLSPLYKKVEETEEEKERKDRARQERRIEKDMKERRLEARKAELKKEQDLLTKAKEAVDAADLVDDKRLQAILAKIQARENQKREEKERTERERRWKEAQEAVEALRRQQAEVLRKQQAEALRKQQAEALRKEQAEALRKQQRKQQAEKKRQAKLRRQQEQNTYISPSERRIPRAEISSCIHDGWWPKEELPQACPECNEFWTYLLKCPGCSLKACPKCQANLRPKRKGRARPPPRVRTPSPDFGSYGYYEY</sequence>
<dbReference type="GO" id="GO:0042026">
    <property type="term" value="P:protein refolding"/>
    <property type="evidence" value="ECO:0007669"/>
    <property type="project" value="TreeGrafter"/>
</dbReference>
<dbReference type="InterPro" id="IPR036869">
    <property type="entry name" value="J_dom_sf"/>
</dbReference>
<name>A0A6A5WJC1_9PLEO</name>
<dbReference type="SUPFAM" id="SSF46565">
    <property type="entry name" value="Chaperone J-domain"/>
    <property type="match status" value="1"/>
</dbReference>
<dbReference type="Pfam" id="PF00226">
    <property type="entry name" value="DnaJ"/>
    <property type="match status" value="1"/>
</dbReference>
<dbReference type="PROSITE" id="PS50076">
    <property type="entry name" value="DNAJ_2"/>
    <property type="match status" value="1"/>
</dbReference>
<dbReference type="PROSITE" id="PS00636">
    <property type="entry name" value="DNAJ_1"/>
    <property type="match status" value="1"/>
</dbReference>